<evidence type="ECO:0000259" key="6">
    <source>
        <dbReference type="PROSITE" id="PS51198"/>
    </source>
</evidence>
<dbReference type="GO" id="GO:0000725">
    <property type="term" value="P:recombinational repair"/>
    <property type="evidence" value="ECO:0007669"/>
    <property type="project" value="TreeGrafter"/>
</dbReference>
<dbReference type="PROSITE" id="PS51198">
    <property type="entry name" value="UVRD_HELICASE_ATP_BIND"/>
    <property type="match status" value="1"/>
</dbReference>
<keyword evidence="3 5" id="KW-0347">Helicase</keyword>
<comment type="caution">
    <text evidence="7">The sequence shown here is derived from an EMBL/GenBank/DDBJ whole genome shotgun (WGS) entry which is preliminary data.</text>
</comment>
<dbReference type="EMBL" id="JAAGYR010000004">
    <property type="protein sequence ID" value="NEN75249.1"/>
    <property type="molecule type" value="Genomic_DNA"/>
</dbReference>
<evidence type="ECO:0000256" key="3">
    <source>
        <dbReference type="ARBA" id="ARBA00022806"/>
    </source>
</evidence>
<name>A0A6L9Y495_9BURK</name>
<dbReference type="Pfam" id="PF00580">
    <property type="entry name" value="UvrD-helicase"/>
    <property type="match status" value="1"/>
</dbReference>
<dbReference type="Pfam" id="PF13538">
    <property type="entry name" value="UvrD_C_2"/>
    <property type="match status" value="1"/>
</dbReference>
<reference evidence="7 8" key="1">
    <citation type="submission" date="2020-02" db="EMBL/GenBank/DDBJ databases">
        <title>Pelistega sp. NLN82 were isolated from wild rodents of the Hainan Island.</title>
        <authorList>
            <person name="Niu N."/>
            <person name="Zhou J."/>
        </authorList>
    </citation>
    <scope>NUCLEOTIDE SEQUENCE [LARGE SCALE GENOMIC DNA]</scope>
    <source>
        <strain evidence="7 8">NLN82</strain>
    </source>
</reference>
<dbReference type="RefSeq" id="WP_163763969.1">
    <property type="nucleotide sequence ID" value="NZ_JAAGYR010000004.1"/>
</dbReference>
<feature type="binding site" evidence="5">
    <location>
        <begin position="8"/>
        <end position="15"/>
    </location>
    <ligand>
        <name>ATP</name>
        <dbReference type="ChEBI" id="CHEBI:30616"/>
    </ligand>
</feature>
<dbReference type="SUPFAM" id="SSF52540">
    <property type="entry name" value="P-loop containing nucleoside triphosphate hydrolases"/>
    <property type="match status" value="1"/>
</dbReference>
<evidence type="ECO:0000256" key="5">
    <source>
        <dbReference type="PROSITE-ProRule" id="PRU00560"/>
    </source>
</evidence>
<organism evidence="7 8">
    <name type="scientific">Pelistega ratti</name>
    <dbReference type="NCBI Taxonomy" id="2652177"/>
    <lineage>
        <taxon>Bacteria</taxon>
        <taxon>Pseudomonadati</taxon>
        <taxon>Pseudomonadota</taxon>
        <taxon>Betaproteobacteria</taxon>
        <taxon>Burkholderiales</taxon>
        <taxon>Alcaligenaceae</taxon>
        <taxon>Pelistega</taxon>
    </lineage>
</organism>
<accession>A0A6L9Y495</accession>
<dbReference type="GO" id="GO:0003677">
    <property type="term" value="F:DNA binding"/>
    <property type="evidence" value="ECO:0007669"/>
    <property type="project" value="InterPro"/>
</dbReference>
<feature type="domain" description="UvrD-like helicase ATP-binding" evidence="6">
    <location>
        <begin position="1"/>
        <end position="298"/>
    </location>
</feature>
<dbReference type="Gene3D" id="3.40.50.300">
    <property type="entry name" value="P-loop containing nucleotide triphosphate hydrolases"/>
    <property type="match status" value="3"/>
</dbReference>
<evidence type="ECO:0000256" key="4">
    <source>
        <dbReference type="ARBA" id="ARBA00022840"/>
    </source>
</evidence>
<dbReference type="GO" id="GO:0005524">
    <property type="term" value="F:ATP binding"/>
    <property type="evidence" value="ECO:0007669"/>
    <property type="project" value="UniProtKB-UniRule"/>
</dbReference>
<keyword evidence="4 5" id="KW-0067">ATP-binding</keyword>
<keyword evidence="1 5" id="KW-0547">Nucleotide-binding</keyword>
<gene>
    <name evidence="7" type="ORF">F9B74_02755</name>
</gene>
<proteinExistence type="predicted"/>
<evidence type="ECO:0000256" key="1">
    <source>
        <dbReference type="ARBA" id="ARBA00022741"/>
    </source>
</evidence>
<dbReference type="InterPro" id="IPR027417">
    <property type="entry name" value="P-loop_NTPase"/>
</dbReference>
<dbReference type="InterPro" id="IPR014016">
    <property type="entry name" value="UvrD-like_ATP-bd"/>
</dbReference>
<dbReference type="InterPro" id="IPR000212">
    <property type="entry name" value="DNA_helicase_UvrD/REP"/>
</dbReference>
<evidence type="ECO:0000313" key="7">
    <source>
        <dbReference type="EMBL" id="NEN75249.1"/>
    </source>
</evidence>
<evidence type="ECO:0000313" key="8">
    <source>
        <dbReference type="Proteomes" id="UP000477651"/>
    </source>
</evidence>
<dbReference type="GO" id="GO:0043138">
    <property type="term" value="F:3'-5' DNA helicase activity"/>
    <property type="evidence" value="ECO:0007669"/>
    <property type="project" value="TreeGrafter"/>
</dbReference>
<dbReference type="GO" id="GO:0016787">
    <property type="term" value="F:hydrolase activity"/>
    <property type="evidence" value="ECO:0007669"/>
    <property type="project" value="UniProtKB-UniRule"/>
</dbReference>
<dbReference type="AlphaFoldDB" id="A0A6L9Y495"/>
<dbReference type="Proteomes" id="UP000477651">
    <property type="component" value="Unassembled WGS sequence"/>
</dbReference>
<evidence type="ECO:0000256" key="2">
    <source>
        <dbReference type="ARBA" id="ARBA00022801"/>
    </source>
</evidence>
<keyword evidence="8" id="KW-1185">Reference proteome</keyword>
<dbReference type="InterPro" id="IPR027785">
    <property type="entry name" value="UvrD-like_helicase_C"/>
</dbReference>
<dbReference type="PANTHER" id="PTHR11070:SF63">
    <property type="entry name" value="DNA HELICASE IV"/>
    <property type="match status" value="1"/>
</dbReference>
<dbReference type="GO" id="GO:0005829">
    <property type="term" value="C:cytosol"/>
    <property type="evidence" value="ECO:0007669"/>
    <property type="project" value="TreeGrafter"/>
</dbReference>
<dbReference type="Gene3D" id="1.10.486.10">
    <property type="entry name" value="PCRA, domain 4"/>
    <property type="match status" value="1"/>
</dbReference>
<dbReference type="PANTHER" id="PTHR11070">
    <property type="entry name" value="UVRD / RECB / PCRA DNA HELICASE FAMILY MEMBER"/>
    <property type="match status" value="1"/>
</dbReference>
<keyword evidence="2 5" id="KW-0378">Hydrolase</keyword>
<sequence>MKALLVEGVAGSGKTSYIADTVQHSLNPNDALLLTFSRTGYAVLQQYLENRQVKNSTVYTIDGFAMRILRQLGDTRFILRREEVERELLPLLYQQVVAQIMTSSSMDIAPPAPITPSTMQALMSDIDFFRASCAFEYHDDDMLEEILLGKLHHDWRLVRSVFYAYDNYRETWRPSPYQSESVFEHDEISSSYQQGEQGFRLLSESVFDLLQLIEDSEILVRIGKKYRLQCIDEFHDTTPLQLKFLLQLNQQAQTVIAVGDRFQNIFAWRGTNTSFVFDQFVRQLNAETEQINRSYRYAQNIANLASSIIHRPIQSLAEHSSKIKTLSVKELTKISKETLIITKDFPTQMRAAFTLFSQTNHKLALGINHSIAPAILNILMVLRYPYLLNTKAPHFSKNLALDLTQFLQLPQCLLDETAKQEILHKPSMESIRMYFDIHLQENRQKAYDEHFRQALLYWCATNQENTPVYEVMQWLEQSARLWQLNTHRIYDQISRASWEGLKADARQYGYTLAQWQERAIALSKRWNEREGLRFATISQAKGREYNQVLFYGVSKEGFNMMDELSQHLFYVGITRAKKTLYFYLDDSVDAKAIPQAITHLSPDTVMIDHRQALSINGITPSVSLSKAEALKQLRQMREALLEKNRMESDEG</sequence>
<protein>
    <submittedName>
        <fullName evidence="7">ATP-dependent helicase</fullName>
    </submittedName>
</protein>